<dbReference type="InterPro" id="IPR038706">
    <property type="entry name" value="Type_VI_SciN-like_sf"/>
</dbReference>
<evidence type="ECO:0000313" key="3">
    <source>
        <dbReference type="EMBL" id="MDP2522180.1"/>
    </source>
</evidence>
<evidence type="ECO:0000313" key="2">
    <source>
        <dbReference type="EMBL" id="MDO6454611.1"/>
    </source>
</evidence>
<dbReference type="EMBL" id="JAUOPG010000009">
    <property type="protein sequence ID" value="MDO6454611.1"/>
    <property type="molecule type" value="Genomic_DNA"/>
</dbReference>
<sequence>MMVLRHVASLILCVALLSGCSSMNPFSEDEETNIKLEMVIEAAHDVNPDSNGVPSPIEIRLYQLNSLSEFDQADFFTLYNEEPLQSTLLDTRIFLMSPSQLEELKTDLKPDAQYIAIIAAYQDIDNAVWKDVIQVRDSRGFLKRMISSQKVMTLRALALTSRILLTDQE</sequence>
<gene>
    <name evidence="2" type="primary">tssJ</name>
    <name evidence="2" type="ORF">Q4490_13635</name>
    <name evidence="3" type="ORF">Q8W30_06300</name>
</gene>
<evidence type="ECO:0000313" key="5">
    <source>
        <dbReference type="Proteomes" id="UP001177341"/>
    </source>
</evidence>
<dbReference type="Pfam" id="PF12790">
    <property type="entry name" value="T6SS-SciN"/>
    <property type="match status" value="1"/>
</dbReference>
<dbReference type="RefSeq" id="WP_075171600.1">
    <property type="nucleotide sequence ID" value="NZ_CAXHZV010000034.1"/>
</dbReference>
<dbReference type="GeneID" id="89455581"/>
<dbReference type="InterPro" id="IPR017734">
    <property type="entry name" value="T6SS_SciN"/>
</dbReference>
<dbReference type="PANTHER" id="PTHR37625:SF4">
    <property type="entry name" value="OUTER MEMBRANE LIPOPROTEIN"/>
    <property type="match status" value="1"/>
</dbReference>
<dbReference type="PANTHER" id="PTHR37625">
    <property type="entry name" value="OUTER MEMBRANE LIPOPROTEIN-RELATED"/>
    <property type="match status" value="1"/>
</dbReference>
<dbReference type="Proteomes" id="UP001169862">
    <property type="component" value="Unassembled WGS sequence"/>
</dbReference>
<dbReference type="EMBL" id="JAUYVO010000003">
    <property type="protein sequence ID" value="MDP2522180.1"/>
    <property type="molecule type" value="Genomic_DNA"/>
</dbReference>
<feature type="signal peptide" evidence="1">
    <location>
        <begin position="1"/>
        <end position="23"/>
    </location>
</feature>
<keyword evidence="5" id="KW-1185">Reference proteome</keyword>
<dbReference type="Gene3D" id="2.60.40.4150">
    <property type="entry name" value="Type VI secretion system, lipoprotein SciN"/>
    <property type="match status" value="1"/>
</dbReference>
<evidence type="ECO:0000256" key="1">
    <source>
        <dbReference type="SAM" id="SignalP"/>
    </source>
</evidence>
<dbReference type="NCBIfam" id="TIGR03352">
    <property type="entry name" value="VI_chp_3"/>
    <property type="match status" value="1"/>
</dbReference>
<keyword evidence="1" id="KW-0732">Signal</keyword>
<evidence type="ECO:0000313" key="4">
    <source>
        <dbReference type="Proteomes" id="UP001169862"/>
    </source>
</evidence>
<dbReference type="AlphaFoldDB" id="A0AAW7XK47"/>
<proteinExistence type="predicted"/>
<protein>
    <submittedName>
        <fullName evidence="2">Type VI secretion system lipoprotein TssJ</fullName>
    </submittedName>
</protein>
<name>A0AAW7XK47_9GAMM</name>
<feature type="chain" id="PRO_5043420562" evidence="1">
    <location>
        <begin position="24"/>
        <end position="169"/>
    </location>
</feature>
<dbReference type="Proteomes" id="UP001177341">
    <property type="component" value="Unassembled WGS sequence"/>
</dbReference>
<keyword evidence="2" id="KW-0449">Lipoprotein</keyword>
<dbReference type="PROSITE" id="PS51257">
    <property type="entry name" value="PROKAR_LIPOPROTEIN"/>
    <property type="match status" value="1"/>
</dbReference>
<reference evidence="2" key="1">
    <citation type="submission" date="2023-07" db="EMBL/GenBank/DDBJ databases">
        <title>Genome content predicts the carbon catabolic preferences of heterotrophic bacteria.</title>
        <authorList>
            <person name="Gralka M."/>
        </authorList>
    </citation>
    <scope>NUCLEOTIDE SEQUENCE</scope>
    <source>
        <strain evidence="3">5G01</strain>
        <strain evidence="2">I2M16</strain>
    </source>
</reference>
<organism evidence="2 4">
    <name type="scientific">Neptunomonas phycophila</name>
    <dbReference type="NCBI Taxonomy" id="1572645"/>
    <lineage>
        <taxon>Bacteria</taxon>
        <taxon>Pseudomonadati</taxon>
        <taxon>Pseudomonadota</taxon>
        <taxon>Gammaproteobacteria</taxon>
        <taxon>Oceanospirillales</taxon>
        <taxon>Oceanospirillaceae</taxon>
        <taxon>Neptunomonas</taxon>
    </lineage>
</organism>
<accession>A0AAW7XK47</accession>
<comment type="caution">
    <text evidence="2">The sequence shown here is derived from an EMBL/GenBank/DDBJ whole genome shotgun (WGS) entry which is preliminary data.</text>
</comment>